<evidence type="ECO:0000256" key="4">
    <source>
        <dbReference type="ARBA" id="ARBA00023163"/>
    </source>
</evidence>
<reference evidence="8 9" key="1">
    <citation type="journal article" date="2018" name="MBio">
        <title>Comparative Genomics Reveals the Core Gene Toolbox for the Fungus-Insect Symbiosis.</title>
        <authorList>
            <person name="Wang Y."/>
            <person name="Stata M."/>
            <person name="Wang W."/>
            <person name="Stajich J.E."/>
            <person name="White M.M."/>
            <person name="Moncalvo J.M."/>
        </authorList>
    </citation>
    <scope>NUCLEOTIDE SEQUENCE [LARGE SCALE GENOMIC DNA]</scope>
    <source>
        <strain evidence="8 9">AUS-77-4</strain>
    </source>
</reference>
<keyword evidence="9" id="KW-1185">Reference proteome</keyword>
<comment type="caution">
    <text evidence="8">The sequence shown here is derived from an EMBL/GenBank/DDBJ whole genome shotgun (WGS) entry which is preliminary data.</text>
</comment>
<accession>A0A2T9YYU0</accession>
<evidence type="ECO:0000256" key="2">
    <source>
        <dbReference type="ARBA" id="ARBA00022491"/>
    </source>
</evidence>
<evidence type="ECO:0000256" key="6">
    <source>
        <dbReference type="SAM" id="Coils"/>
    </source>
</evidence>
<evidence type="ECO:0000256" key="1">
    <source>
        <dbReference type="ARBA" id="ARBA00004123"/>
    </source>
</evidence>
<dbReference type="PANTHER" id="PTHR21964">
    <property type="entry name" value="BREAST CANCER METASTASIS-SUPPRESSOR 1"/>
    <property type="match status" value="1"/>
</dbReference>
<feature type="region of interest" description="Disordered" evidence="7">
    <location>
        <begin position="125"/>
        <end position="158"/>
    </location>
</feature>
<dbReference type="InterPro" id="IPR013907">
    <property type="entry name" value="Sds3"/>
</dbReference>
<keyword evidence="6" id="KW-0175">Coiled coil</keyword>
<sequence length="206" mass="24259">MERLRDIEQQDFVEKKREFYKRRSEIKTEIKQILLGVHPVFNEMVSKLERTRDRELELARSMFDYKMRQFDQELKSQRAQALIDFENERKQLINQLVANIEEKRRKIKDEKDSLEVTSDYLLETSRGSNKRSLRNRGLDTVQNSGPKPGNNYTSNARRKQTLNFPINGLAEEEIISDLVQIRKYTGVVGPLALPTTSKKNLKSNKR</sequence>
<dbReference type="Proteomes" id="UP000245699">
    <property type="component" value="Unassembled WGS sequence"/>
</dbReference>
<comment type="subcellular location">
    <subcellularLocation>
        <location evidence="1">Nucleus</location>
    </subcellularLocation>
</comment>
<keyword evidence="2" id="KW-0678">Repressor</keyword>
<feature type="coiled-coil region" evidence="6">
    <location>
        <begin position="83"/>
        <end position="117"/>
    </location>
</feature>
<dbReference type="Pfam" id="PF08598">
    <property type="entry name" value="Sds3"/>
    <property type="match status" value="1"/>
</dbReference>
<organism evidence="8 9">
    <name type="scientific">Furculomyces boomerangus</name>
    <dbReference type="NCBI Taxonomy" id="61424"/>
    <lineage>
        <taxon>Eukaryota</taxon>
        <taxon>Fungi</taxon>
        <taxon>Fungi incertae sedis</taxon>
        <taxon>Zoopagomycota</taxon>
        <taxon>Kickxellomycotina</taxon>
        <taxon>Harpellomycetes</taxon>
        <taxon>Harpellales</taxon>
        <taxon>Harpellaceae</taxon>
        <taxon>Furculomyces</taxon>
    </lineage>
</organism>
<dbReference type="GO" id="GO:0005654">
    <property type="term" value="C:nucleoplasm"/>
    <property type="evidence" value="ECO:0007669"/>
    <property type="project" value="UniProtKB-ARBA"/>
</dbReference>
<dbReference type="STRING" id="61424.A0A2T9YYU0"/>
<name>A0A2T9YYU0_9FUNG</name>
<evidence type="ECO:0000256" key="5">
    <source>
        <dbReference type="ARBA" id="ARBA00023242"/>
    </source>
</evidence>
<evidence type="ECO:0000256" key="3">
    <source>
        <dbReference type="ARBA" id="ARBA00023015"/>
    </source>
</evidence>
<dbReference type="AlphaFoldDB" id="A0A2T9YYU0"/>
<evidence type="ECO:0000313" key="9">
    <source>
        <dbReference type="Proteomes" id="UP000245699"/>
    </source>
</evidence>
<keyword evidence="5" id="KW-0539">Nucleus</keyword>
<keyword evidence="4" id="KW-0804">Transcription</keyword>
<proteinExistence type="predicted"/>
<evidence type="ECO:0000313" key="8">
    <source>
        <dbReference type="EMBL" id="PVU97477.1"/>
    </source>
</evidence>
<dbReference type="OrthoDB" id="70376at2759"/>
<protein>
    <submittedName>
        <fullName evidence="8">Uncharacterized protein</fullName>
    </submittedName>
</protein>
<dbReference type="EMBL" id="MBFT01000106">
    <property type="protein sequence ID" value="PVU97477.1"/>
    <property type="molecule type" value="Genomic_DNA"/>
</dbReference>
<dbReference type="SMART" id="SM01401">
    <property type="entry name" value="Sds3"/>
    <property type="match status" value="1"/>
</dbReference>
<gene>
    <name evidence="8" type="ORF">BB559_002018</name>
</gene>
<dbReference type="GO" id="GO:0010468">
    <property type="term" value="P:regulation of gene expression"/>
    <property type="evidence" value="ECO:0007669"/>
    <property type="project" value="UniProtKB-ARBA"/>
</dbReference>
<keyword evidence="3" id="KW-0805">Transcription regulation</keyword>
<evidence type="ECO:0000256" key="7">
    <source>
        <dbReference type="SAM" id="MobiDB-lite"/>
    </source>
</evidence>
<feature type="compositionally biased region" description="Polar residues" evidence="7">
    <location>
        <begin position="140"/>
        <end position="155"/>
    </location>
</feature>